<dbReference type="OrthoDB" id="5493262at2"/>
<evidence type="ECO:0000313" key="1">
    <source>
        <dbReference type="EMBL" id="EWS82967.1"/>
    </source>
</evidence>
<organism evidence="1 2">
    <name type="scientific">Brachybacterium phenoliresistens</name>
    <dbReference type="NCBI Taxonomy" id="396014"/>
    <lineage>
        <taxon>Bacteria</taxon>
        <taxon>Bacillati</taxon>
        <taxon>Actinomycetota</taxon>
        <taxon>Actinomycetes</taxon>
        <taxon>Micrococcales</taxon>
        <taxon>Dermabacteraceae</taxon>
        <taxon>Brachybacterium</taxon>
    </lineage>
</organism>
<protein>
    <recommendedName>
        <fullName evidence="3">DUF1684 domain-containing protein</fullName>
    </recommendedName>
</protein>
<dbReference type="InterPro" id="IPR012467">
    <property type="entry name" value="DUF1684"/>
</dbReference>
<dbReference type="AlphaFoldDB" id="Z9JYU6"/>
<dbReference type="eggNOG" id="COG3358">
    <property type="taxonomic scope" value="Bacteria"/>
</dbReference>
<dbReference type="PANTHER" id="PTHR41913">
    <property type="entry name" value="DUF1684 DOMAIN-CONTAINING PROTEIN"/>
    <property type="match status" value="1"/>
</dbReference>
<accession>Z9JYU6</accession>
<comment type="caution">
    <text evidence="1">The sequence shown here is derived from an EMBL/GenBank/DDBJ whole genome shotgun (WGS) entry which is preliminary data.</text>
</comment>
<dbReference type="HOGENOM" id="CLU_093051_0_0_11"/>
<proteinExistence type="predicted"/>
<dbReference type="Proteomes" id="UP000023067">
    <property type="component" value="Unassembled WGS sequence"/>
</dbReference>
<sequence>MAAQDPDRPGAPAEHTSWRTRRWEEVAGPRGTAGTVQLAMIPHPEPGVPGLPGRWEVSTSGALTLTATAADGVSLDGRPVAGAVDVESGSRVDLADGREVLVRGREGTFGIVVRDSSAPMLTRLRDIAHYPYDPSWVLDAEYRATPGRAVEVERLTSPRSTERVPAPGDLVVGIGGREHTLVVLETVPGLRLVVFTDPGSGTDTPEIGRWLILPPGEDGTLRIDLNQVILPHHVFSAAFPCPVPLRENHLPVVVDAGERAPVLDPNGGAR</sequence>
<dbReference type="STRING" id="396014.BF93_05795"/>
<name>Z9JYU6_9MICO</name>
<dbReference type="PATRIC" id="fig|396014.3.peg.159"/>
<keyword evidence="2" id="KW-1185">Reference proteome</keyword>
<evidence type="ECO:0000313" key="2">
    <source>
        <dbReference type="Proteomes" id="UP000023067"/>
    </source>
</evidence>
<reference evidence="1 2" key="1">
    <citation type="submission" date="2014-02" db="EMBL/GenBank/DDBJ databases">
        <title>Genome sequence of Brachybacterium phenoliresistens strain W13A50.</title>
        <authorList>
            <person name="Wang X."/>
        </authorList>
    </citation>
    <scope>NUCLEOTIDE SEQUENCE [LARGE SCALE GENOMIC DNA]</scope>
    <source>
        <strain evidence="1 2">W13A50</strain>
    </source>
</reference>
<dbReference type="Pfam" id="PF07920">
    <property type="entry name" value="DUF1684"/>
    <property type="match status" value="1"/>
</dbReference>
<dbReference type="EMBL" id="JDYK01000002">
    <property type="protein sequence ID" value="EWS82967.1"/>
    <property type="molecule type" value="Genomic_DNA"/>
</dbReference>
<dbReference type="RefSeq" id="WP_038370039.1">
    <property type="nucleotide sequence ID" value="NZ_BAAAOW010000001.1"/>
</dbReference>
<gene>
    <name evidence="1" type="ORF">BF93_05795</name>
</gene>
<evidence type="ECO:0008006" key="3">
    <source>
        <dbReference type="Google" id="ProtNLM"/>
    </source>
</evidence>
<dbReference type="PANTHER" id="PTHR41913:SF1">
    <property type="entry name" value="DUF1684 DOMAIN-CONTAINING PROTEIN"/>
    <property type="match status" value="1"/>
</dbReference>